<keyword evidence="3" id="KW-1185">Reference proteome</keyword>
<accession>A0A919DMM9</accession>
<dbReference type="RefSeq" id="WP_189787674.1">
    <property type="nucleotide sequence ID" value="NZ_BNAT01000051.1"/>
</dbReference>
<gene>
    <name evidence="2" type="ORF">GCM10017771_83790</name>
</gene>
<dbReference type="AlphaFoldDB" id="A0A919DMM9"/>
<sequence>MPTNGAVTKPRARTTRSRTPISEAASALPSTLLTRCGLGRSDAADDKGTEKTAGPGAEGTASAATYDGHGPRPPGSAAKPAWSLDADSFAAPGNPWKLRPRIVGEFQGRPHRVPHVFETPYPLAPVPPCGSQPMARSCVA</sequence>
<evidence type="ECO:0000313" key="3">
    <source>
        <dbReference type="Proteomes" id="UP000603227"/>
    </source>
</evidence>
<dbReference type="EMBL" id="BNAT01000051">
    <property type="protein sequence ID" value="GHE60623.1"/>
    <property type="molecule type" value="Genomic_DNA"/>
</dbReference>
<reference evidence="2" key="1">
    <citation type="journal article" date="2014" name="Int. J. Syst. Evol. Microbiol.">
        <title>Complete genome sequence of Corynebacterium casei LMG S-19264T (=DSM 44701T), isolated from a smear-ripened cheese.</title>
        <authorList>
            <consortium name="US DOE Joint Genome Institute (JGI-PGF)"/>
            <person name="Walter F."/>
            <person name="Albersmeier A."/>
            <person name="Kalinowski J."/>
            <person name="Ruckert C."/>
        </authorList>
    </citation>
    <scope>NUCLEOTIDE SEQUENCE</scope>
    <source>
        <strain evidence="2">CGMCC 4.7403</strain>
    </source>
</reference>
<organism evidence="2 3">
    <name type="scientific">Streptomyces capitiformicae</name>
    <dbReference type="NCBI Taxonomy" id="2014920"/>
    <lineage>
        <taxon>Bacteria</taxon>
        <taxon>Bacillati</taxon>
        <taxon>Actinomycetota</taxon>
        <taxon>Actinomycetes</taxon>
        <taxon>Kitasatosporales</taxon>
        <taxon>Streptomycetaceae</taxon>
        <taxon>Streptomyces</taxon>
    </lineage>
</organism>
<evidence type="ECO:0000313" key="2">
    <source>
        <dbReference type="EMBL" id="GHE60623.1"/>
    </source>
</evidence>
<name>A0A919DMM9_9ACTN</name>
<evidence type="ECO:0000256" key="1">
    <source>
        <dbReference type="SAM" id="MobiDB-lite"/>
    </source>
</evidence>
<protein>
    <submittedName>
        <fullName evidence="2">Uncharacterized protein</fullName>
    </submittedName>
</protein>
<reference evidence="2" key="2">
    <citation type="submission" date="2020-09" db="EMBL/GenBank/DDBJ databases">
        <authorList>
            <person name="Sun Q."/>
            <person name="Zhou Y."/>
        </authorList>
    </citation>
    <scope>NUCLEOTIDE SEQUENCE</scope>
    <source>
        <strain evidence="2">CGMCC 4.7403</strain>
    </source>
</reference>
<proteinExistence type="predicted"/>
<comment type="caution">
    <text evidence="2">The sequence shown here is derived from an EMBL/GenBank/DDBJ whole genome shotgun (WGS) entry which is preliminary data.</text>
</comment>
<dbReference type="Proteomes" id="UP000603227">
    <property type="component" value="Unassembled WGS sequence"/>
</dbReference>
<feature type="region of interest" description="Disordered" evidence="1">
    <location>
        <begin position="1"/>
        <end position="81"/>
    </location>
</feature>